<gene>
    <name evidence="2" type="ORF">DRB17_17220</name>
</gene>
<evidence type="ECO:0000313" key="2">
    <source>
        <dbReference type="EMBL" id="RDD60613.1"/>
    </source>
</evidence>
<dbReference type="Proteomes" id="UP000253941">
    <property type="component" value="Unassembled WGS sequence"/>
</dbReference>
<organism evidence="2 3">
    <name type="scientific">Ferruginivarius sediminum</name>
    <dbReference type="NCBI Taxonomy" id="2661937"/>
    <lineage>
        <taxon>Bacteria</taxon>
        <taxon>Pseudomonadati</taxon>
        <taxon>Pseudomonadota</taxon>
        <taxon>Alphaproteobacteria</taxon>
        <taxon>Rhodospirillales</taxon>
        <taxon>Rhodospirillaceae</taxon>
        <taxon>Ferruginivarius</taxon>
    </lineage>
</organism>
<dbReference type="InterPro" id="IPR009492">
    <property type="entry name" value="TniQ"/>
</dbReference>
<dbReference type="Pfam" id="PF06527">
    <property type="entry name" value="TniQ"/>
    <property type="match status" value="1"/>
</dbReference>
<keyword evidence="3" id="KW-1185">Reference proteome</keyword>
<sequence>MQQLAIRPAMQAEESLPGYVARVAEANFCESAGWITADLSSRQPNLAFSPTAAEQLAAKTGQFPEVMVDRTYRKMGKRVLVRGHDLPAEAVAVQQAGVCPACLRDEPIRRWWWELTPFGVCPDHGVELVTRCHACGDKYSWATPRTTVCRCGADIRRTETVEVPHARVGTSSLLLNVIRGRPTGFESLNLGSRDLGEWIDLLVVLSRLQLFVAGEKSQGPTLRRPNRAAILSSAVELLDDWPTRYFDVLDQVARRTAHIGDSFAGRFRPLYTGLKKLPAGAAKDFLTETTTEYLRARRFHIPVAFAPAETFLSRSEAVAFLDISAEKFEAVLDDPGCCFPRYRLEKKAAAFAKSDLERLAEDMGHSINKRHFKERLGLSPRQVKQLLESRYFGGDKPNNAVIDRTKVERLLDQLDAQAAEHREGVFDISFVDLKKKAIARDVPLKAVLEMIDSGMIPATGKIAGRSGLPGYLFSRVHVEAALDQFVKDHVGGLYKDEAAEAMRLRLDELMELRRLKGIIAFEHGPCRRPRFSEDEVAKFRAKYIAQRELGLRRSTELTDALQDGWEVDRAIAFHLGQRRHPVLFREAVKADFLPSES</sequence>
<accession>A0A369T5M2</accession>
<comment type="caution">
    <text evidence="2">The sequence shown here is derived from an EMBL/GenBank/DDBJ whole genome shotgun (WGS) entry which is preliminary data.</text>
</comment>
<evidence type="ECO:0000313" key="3">
    <source>
        <dbReference type="Proteomes" id="UP000253941"/>
    </source>
</evidence>
<dbReference type="EMBL" id="QPMH01000023">
    <property type="protein sequence ID" value="RDD60613.1"/>
    <property type="molecule type" value="Genomic_DNA"/>
</dbReference>
<dbReference type="AlphaFoldDB" id="A0A369T5M2"/>
<protein>
    <recommendedName>
        <fullName evidence="1">TniQ domain-containing protein</fullName>
    </recommendedName>
</protein>
<reference evidence="2 3" key="1">
    <citation type="submission" date="2018-07" db="EMBL/GenBank/DDBJ databases">
        <title>Venubactetium sediminum gen. nov., sp. nov., isolated from a marine solar saltern.</title>
        <authorList>
            <person name="Wang S."/>
        </authorList>
    </citation>
    <scope>NUCLEOTIDE SEQUENCE [LARGE SCALE GENOMIC DNA]</scope>
    <source>
        <strain evidence="2 3">WD2A32</strain>
    </source>
</reference>
<proteinExistence type="predicted"/>
<name>A0A369T5M2_9PROT</name>
<dbReference type="RefSeq" id="WP_114583470.1">
    <property type="nucleotide sequence ID" value="NZ_QPMH01000023.1"/>
</dbReference>
<evidence type="ECO:0000259" key="1">
    <source>
        <dbReference type="Pfam" id="PF06527"/>
    </source>
</evidence>
<feature type="domain" description="TniQ" evidence="1">
    <location>
        <begin position="6"/>
        <end position="128"/>
    </location>
</feature>